<evidence type="ECO:0000256" key="2">
    <source>
        <dbReference type="ARBA" id="ARBA00023239"/>
    </source>
</evidence>
<dbReference type="InterPro" id="IPR029045">
    <property type="entry name" value="ClpP/crotonase-like_dom_sf"/>
</dbReference>
<dbReference type="Proteomes" id="UP001519295">
    <property type="component" value="Unassembled WGS sequence"/>
</dbReference>
<dbReference type="EC" id="4.2.1.17" evidence="3"/>
<comment type="caution">
    <text evidence="3">The sequence shown here is derived from an EMBL/GenBank/DDBJ whole genome shotgun (WGS) entry which is preliminary data.</text>
</comment>
<dbReference type="Pfam" id="PF00378">
    <property type="entry name" value="ECH_1"/>
    <property type="match status" value="1"/>
</dbReference>
<dbReference type="EMBL" id="JAGINU010000004">
    <property type="protein sequence ID" value="MBP2371617.1"/>
    <property type="molecule type" value="Genomic_DNA"/>
</dbReference>
<keyword evidence="4" id="KW-1185">Reference proteome</keyword>
<dbReference type="Gene3D" id="3.90.226.10">
    <property type="entry name" value="2-enoyl-CoA Hydratase, Chain A, domain 1"/>
    <property type="match status" value="1"/>
</dbReference>
<gene>
    <name evidence="3" type="ORF">JOF36_007390</name>
</gene>
<proteinExistence type="inferred from homology"/>
<dbReference type="CDD" id="cd06558">
    <property type="entry name" value="crotonase-like"/>
    <property type="match status" value="1"/>
</dbReference>
<dbReference type="PANTHER" id="PTHR11941">
    <property type="entry name" value="ENOYL-COA HYDRATASE-RELATED"/>
    <property type="match status" value="1"/>
</dbReference>
<keyword evidence="2 3" id="KW-0456">Lyase</keyword>
<evidence type="ECO:0000313" key="4">
    <source>
        <dbReference type="Proteomes" id="UP001519295"/>
    </source>
</evidence>
<dbReference type="GO" id="GO:0004300">
    <property type="term" value="F:enoyl-CoA hydratase activity"/>
    <property type="evidence" value="ECO:0007669"/>
    <property type="project" value="UniProtKB-EC"/>
</dbReference>
<accession>A0ABS4W5Y3</accession>
<dbReference type="SUPFAM" id="SSF52096">
    <property type="entry name" value="ClpP/crotonase"/>
    <property type="match status" value="1"/>
</dbReference>
<evidence type="ECO:0000256" key="1">
    <source>
        <dbReference type="ARBA" id="ARBA00005254"/>
    </source>
</evidence>
<dbReference type="RefSeq" id="WP_210036758.1">
    <property type="nucleotide sequence ID" value="NZ_JAGINU010000004.1"/>
</dbReference>
<evidence type="ECO:0000313" key="3">
    <source>
        <dbReference type="EMBL" id="MBP2371617.1"/>
    </source>
</evidence>
<name>A0ABS4W5Y3_9PSEU</name>
<organism evidence="3 4">
    <name type="scientific">Pseudonocardia parietis</name>
    <dbReference type="NCBI Taxonomy" id="570936"/>
    <lineage>
        <taxon>Bacteria</taxon>
        <taxon>Bacillati</taxon>
        <taxon>Actinomycetota</taxon>
        <taxon>Actinomycetes</taxon>
        <taxon>Pseudonocardiales</taxon>
        <taxon>Pseudonocardiaceae</taxon>
        <taxon>Pseudonocardia</taxon>
    </lineage>
</organism>
<dbReference type="InterPro" id="IPR001753">
    <property type="entry name" value="Enoyl-CoA_hydra/iso"/>
</dbReference>
<dbReference type="Gene3D" id="1.10.12.10">
    <property type="entry name" value="Lyase 2-enoyl-coa Hydratase, Chain A, domain 2"/>
    <property type="match status" value="1"/>
</dbReference>
<sequence length="286" mass="30031">MPLSAFTDELGRVLRTDPTADLVVDRVAVQTVDDVAVVTLSKPEARNALSLASWRRLHTVFEQLRGHAGLRAVVVRGAGPDALAAGADIKEFPQTRLGAAAATDYNESIARALRAVSAVPAPVIASIHGLAVGGGCELAAACDVRIASTAARFGIPIGKLGVTLGYTETSAVARLIGPAELKYLLFSGEIVPAAEAHRIGLVQRLTEPGELTDTVIAFVERIRAQAPVTIRAAKLVSDMAGRPLTDIDADLLSRLHVEAYDGADLREGVAAFSERRSPVFGTKGED</sequence>
<protein>
    <submittedName>
        <fullName evidence="3">Enoyl-CoA hydratase</fullName>
        <ecNumber evidence="3">4.2.1.17</ecNumber>
    </submittedName>
</protein>
<dbReference type="InterPro" id="IPR014748">
    <property type="entry name" value="Enoyl-CoA_hydra_C"/>
</dbReference>
<reference evidence="3 4" key="1">
    <citation type="submission" date="2021-03" db="EMBL/GenBank/DDBJ databases">
        <title>Sequencing the genomes of 1000 actinobacteria strains.</title>
        <authorList>
            <person name="Klenk H.-P."/>
        </authorList>
    </citation>
    <scope>NUCLEOTIDE SEQUENCE [LARGE SCALE GENOMIC DNA]</scope>
    <source>
        <strain evidence="3 4">DSM 45256</strain>
    </source>
</reference>
<dbReference type="PANTHER" id="PTHR11941:SF127">
    <property type="entry name" value="ENOYL-COA HYDRATASE ECHA18 (ENOYL HYDRASE) (UNSATURATED ACYL-COA HYDRATASE) (CROTONASE)-RELATED"/>
    <property type="match status" value="1"/>
</dbReference>
<comment type="similarity">
    <text evidence="1">Belongs to the enoyl-CoA hydratase/isomerase family.</text>
</comment>